<dbReference type="RefSeq" id="WP_156149575.1">
    <property type="nucleotide sequence ID" value="NZ_KQ033885.1"/>
</dbReference>
<evidence type="ECO:0000256" key="7">
    <source>
        <dbReference type="SAM" id="SignalP"/>
    </source>
</evidence>
<comment type="catalytic activity">
    <reaction evidence="6">
        <text>an N(4)-(oligosaccharide-(1-&gt;3)-[oligosaccharide-(1-&gt;6)]-beta-D-Man-(1-&gt;4)-beta-D-GlcNAc-(1-&gt;4)-alpha-D-GlcNAc)-L-asparaginyl-[protein] + H2O = an oligosaccharide-(1-&gt;3)-[oligosaccharide-(1-&gt;6)]-beta-D-Man-(1-&gt;4)-D-GlcNAc + N(4)-(N-acetyl-beta-D-glucosaminyl)-L-asparaginyl-[protein]</text>
        <dbReference type="Rhea" id="RHEA:73067"/>
        <dbReference type="Rhea" id="RHEA-COMP:12603"/>
        <dbReference type="Rhea" id="RHEA-COMP:18176"/>
        <dbReference type="ChEBI" id="CHEBI:15377"/>
        <dbReference type="ChEBI" id="CHEBI:132248"/>
        <dbReference type="ChEBI" id="CHEBI:192714"/>
        <dbReference type="ChEBI" id="CHEBI:192715"/>
        <dbReference type="EC" id="3.2.1.96"/>
    </reaction>
</comment>
<feature type="domain" description="Endo-beta-N-acetylglucosaminidase EndoS/F2-like TIM-barrel" evidence="8">
    <location>
        <begin position="43"/>
        <end position="291"/>
    </location>
</feature>
<evidence type="ECO:0000313" key="10">
    <source>
        <dbReference type="Proteomes" id="UP000033567"/>
    </source>
</evidence>
<evidence type="ECO:0000256" key="2">
    <source>
        <dbReference type="ARBA" id="ARBA00012566"/>
    </source>
</evidence>
<comment type="caution">
    <text evidence="9">The sequence shown here is derived from an EMBL/GenBank/DDBJ whole genome shotgun (WGS) entry which is preliminary data.</text>
</comment>
<evidence type="ECO:0000256" key="3">
    <source>
        <dbReference type="ARBA" id="ARBA00022729"/>
    </source>
</evidence>
<dbReference type="InterPro" id="IPR017853">
    <property type="entry name" value="GH"/>
</dbReference>
<comment type="similarity">
    <text evidence="1">Belongs to the glycosyl hydrolase 18 family.</text>
</comment>
<evidence type="ECO:0000256" key="1">
    <source>
        <dbReference type="ARBA" id="ARBA00009336"/>
    </source>
</evidence>
<evidence type="ECO:0000256" key="6">
    <source>
        <dbReference type="ARBA" id="ARBA00034414"/>
    </source>
</evidence>
<keyword evidence="10" id="KW-1185">Reference proteome</keyword>
<accession>A0A0F4L2A8</accession>
<evidence type="ECO:0000256" key="5">
    <source>
        <dbReference type="ARBA" id="ARBA00023295"/>
    </source>
</evidence>
<proteinExistence type="inferred from homology"/>
<dbReference type="Proteomes" id="UP000033567">
    <property type="component" value="Unassembled WGS sequence"/>
</dbReference>
<organism evidence="9 10">
    <name type="scientific">Bifidobacterium mellis</name>
    <dbReference type="NCBI Taxonomy" id="1293823"/>
    <lineage>
        <taxon>Bacteria</taxon>
        <taxon>Bacillati</taxon>
        <taxon>Actinomycetota</taxon>
        <taxon>Actinomycetes</taxon>
        <taxon>Bifidobacteriales</taxon>
        <taxon>Bifidobacteriaceae</taxon>
        <taxon>Bifidobacterium</taxon>
    </lineage>
</organism>
<reference evidence="9 10" key="1">
    <citation type="submission" date="2014-12" db="EMBL/GenBank/DDBJ databases">
        <title>Comparative genomics of the lactic acid bacteria isolated from the honey bee gut.</title>
        <authorList>
            <person name="Ellegaard K.M."/>
            <person name="Tamarit D."/>
            <person name="Javelind E."/>
            <person name="Olofsson T."/>
            <person name="Andersson S.G."/>
            <person name="Vasquez A."/>
        </authorList>
    </citation>
    <scope>NUCLEOTIDE SEQUENCE [LARGE SCALE GENOMIC DNA]</scope>
    <source>
        <strain evidence="9 10">Bin7</strain>
    </source>
</reference>
<protein>
    <recommendedName>
        <fullName evidence="2">mannosyl-glycoprotein endo-beta-N-acetylglucosaminidase</fullName>
        <ecNumber evidence="2">3.2.1.96</ecNumber>
    </recommendedName>
</protein>
<dbReference type="AlphaFoldDB" id="A0A0F4L2A8"/>
<feature type="chain" id="PRO_5002472280" description="mannosyl-glycoprotein endo-beta-N-acetylglucosaminidase" evidence="7">
    <location>
        <begin position="30"/>
        <end position="325"/>
    </location>
</feature>
<keyword evidence="4" id="KW-0378">Hydrolase</keyword>
<dbReference type="GO" id="GO:0033925">
    <property type="term" value="F:mannosyl-glycoprotein endo-beta-N-acetylglucosaminidase activity"/>
    <property type="evidence" value="ECO:0007669"/>
    <property type="project" value="UniProtKB-EC"/>
</dbReference>
<dbReference type="Gene3D" id="3.20.20.80">
    <property type="entry name" value="Glycosidases"/>
    <property type="match status" value="1"/>
</dbReference>
<keyword evidence="3 7" id="KW-0732">Signal</keyword>
<name>A0A0F4L2A8_9BIFI</name>
<evidence type="ECO:0000313" key="9">
    <source>
        <dbReference type="EMBL" id="KJY51731.1"/>
    </source>
</evidence>
<dbReference type="PATRIC" id="fig|1684.5.peg.575"/>
<evidence type="ECO:0000259" key="8">
    <source>
        <dbReference type="Pfam" id="PF23916"/>
    </source>
</evidence>
<keyword evidence="5" id="KW-0326">Glycosidase</keyword>
<evidence type="ECO:0000256" key="4">
    <source>
        <dbReference type="ARBA" id="ARBA00022801"/>
    </source>
</evidence>
<dbReference type="EC" id="3.2.1.96" evidence="2"/>
<dbReference type="InterPro" id="IPR057016">
    <property type="entry name" value="EndoS_F2-like_TIM-barrel"/>
</dbReference>
<sequence>MKIRRLLTASMAILALAGTSAIGAATAWAEPAVQGKTHEMTVAYFRAWRDTHSDPTVNFNSMSDLPKQVDIAIAFPNPETTQAFWDTLPGQIESLHKQGTKVIRSLDISLFYKDDFNDPHDHQSLSPMESNAEGYAKRASELKKSYLYFPGLDGFVVNAEASMTSTDVQRATGVLRAMSSYYGPKSPEPSSIFAYNTNKPGTNSLYRGVSDVVSYVFADAYGRSVGALQRDWETYKGTIKSRQYIPGFSFYEERGGWWYDTEEPMSTSRAMQYALWEPDGGADGAQKGGIFEYAVDRDGVRRGDDKLQPTTFEWTKALSAAMNKK</sequence>
<dbReference type="SUPFAM" id="SSF51445">
    <property type="entry name" value="(Trans)glycosidases"/>
    <property type="match status" value="1"/>
</dbReference>
<gene>
    <name evidence="9" type="ORF">JF70_05450</name>
</gene>
<feature type="signal peptide" evidence="7">
    <location>
        <begin position="1"/>
        <end position="29"/>
    </location>
</feature>
<dbReference type="EMBL" id="JWMF01000004">
    <property type="protein sequence ID" value="KJY51731.1"/>
    <property type="molecule type" value="Genomic_DNA"/>
</dbReference>
<dbReference type="Pfam" id="PF23916">
    <property type="entry name" value="TIM-barrel_EndoS"/>
    <property type="match status" value="1"/>
</dbReference>